<comment type="similarity">
    <text evidence="4 14">Belongs to the cytochrome P450 family.</text>
</comment>
<evidence type="ECO:0000256" key="15">
    <source>
        <dbReference type="SAM" id="Phobius"/>
    </source>
</evidence>
<dbReference type="AlphaFoldDB" id="A0A0C9SKP4"/>
<accession>A0A0C9SKP4</accession>
<name>A0A0C9SKP4_PLICR</name>
<evidence type="ECO:0000256" key="2">
    <source>
        <dbReference type="ARBA" id="ARBA00004370"/>
    </source>
</evidence>
<comment type="pathway">
    <text evidence="3">Secondary metabolite biosynthesis; terpenoid biosynthesis.</text>
</comment>
<dbReference type="PANTHER" id="PTHR24305">
    <property type="entry name" value="CYTOCHROME P450"/>
    <property type="match status" value="1"/>
</dbReference>
<dbReference type="InterPro" id="IPR001128">
    <property type="entry name" value="Cyt_P450"/>
</dbReference>
<evidence type="ECO:0000256" key="9">
    <source>
        <dbReference type="ARBA" id="ARBA00023002"/>
    </source>
</evidence>
<evidence type="ECO:0000256" key="13">
    <source>
        <dbReference type="PIRSR" id="PIRSR602401-1"/>
    </source>
</evidence>
<evidence type="ECO:0000313" key="17">
    <source>
        <dbReference type="Proteomes" id="UP000053263"/>
    </source>
</evidence>
<evidence type="ECO:0000256" key="8">
    <source>
        <dbReference type="ARBA" id="ARBA00022989"/>
    </source>
</evidence>
<comment type="subcellular location">
    <subcellularLocation>
        <location evidence="2">Membrane</location>
    </subcellularLocation>
</comment>
<keyword evidence="10 13" id="KW-0408">Iron</keyword>
<dbReference type="PANTHER" id="PTHR24305:SF166">
    <property type="entry name" value="CYTOCHROME P450 12A4, MITOCHONDRIAL-RELATED"/>
    <property type="match status" value="1"/>
</dbReference>
<organism evidence="16 17">
    <name type="scientific">Plicaturopsis crispa FD-325 SS-3</name>
    <dbReference type="NCBI Taxonomy" id="944288"/>
    <lineage>
        <taxon>Eukaryota</taxon>
        <taxon>Fungi</taxon>
        <taxon>Dikarya</taxon>
        <taxon>Basidiomycota</taxon>
        <taxon>Agaricomycotina</taxon>
        <taxon>Agaricomycetes</taxon>
        <taxon>Agaricomycetidae</taxon>
        <taxon>Amylocorticiales</taxon>
        <taxon>Amylocorticiaceae</taxon>
        <taxon>Plicatura</taxon>
        <taxon>Plicaturopsis crispa</taxon>
    </lineage>
</organism>
<keyword evidence="11 14" id="KW-0503">Monooxygenase</keyword>
<evidence type="ECO:0000256" key="3">
    <source>
        <dbReference type="ARBA" id="ARBA00004721"/>
    </source>
</evidence>
<proteinExistence type="inferred from homology"/>
<sequence length="533" mass="58440">MSTVSATLYASLIILALGWLRALFGRPRDDMHRVPGPPKSIASWIWGHELLAHVHEPNHMYTTWVKAYGSAVRIKAALFHPDILLVTDHAAVHHVLGDVKDYIKSPGVVPHVASMLGKGLPWAEGAEHRFQRRILSPAFTPDSVKGMADAIFECAENIEHRLTGQVPHGPDGTVVDMTEYCSSVTLDVIGRVGFGHDFGASAGPVLSPSATDARAIFDAWKGHIQQSFTFLAFLGPLILRAFPKITSTYLFMPAQGKSKLLVKKLARRFVDAAEQGADVEKGKDILSILLRAGKDGQGKDAEKLTDEQILDNINTFTIVGHDTTASVLDFTFLELARHPEMQRKLREEILSSGQSLTYDTIQDFPYLDAVVKEGLRLHASVPAIERVALKDDIIPLHKPIRVTDGTPLEALHISKGQVLLFPVLTMQRNPAVWGADAALFRPERWLTPGGVPPPGELPHTWSGLMAFSEGPRTCIGYRLAVLEMKVILATLIRGLEFHDTGAQVREHMLPTLTALTDGRGGYLPLRVTLAGKD</sequence>
<dbReference type="HOGENOM" id="CLU_001570_5_11_1"/>
<dbReference type="SUPFAM" id="SSF48264">
    <property type="entry name" value="Cytochrome P450"/>
    <property type="match status" value="1"/>
</dbReference>
<evidence type="ECO:0000256" key="10">
    <source>
        <dbReference type="ARBA" id="ARBA00023004"/>
    </source>
</evidence>
<keyword evidence="7 13" id="KW-0479">Metal-binding</keyword>
<dbReference type="PRINTS" id="PR00463">
    <property type="entry name" value="EP450I"/>
</dbReference>
<dbReference type="InterPro" id="IPR036396">
    <property type="entry name" value="Cyt_P450_sf"/>
</dbReference>
<comment type="cofactor">
    <cofactor evidence="1 13">
        <name>heme</name>
        <dbReference type="ChEBI" id="CHEBI:30413"/>
    </cofactor>
</comment>
<reference evidence="16 17" key="1">
    <citation type="submission" date="2014-06" db="EMBL/GenBank/DDBJ databases">
        <title>Evolutionary Origins and Diversification of the Mycorrhizal Mutualists.</title>
        <authorList>
            <consortium name="DOE Joint Genome Institute"/>
            <consortium name="Mycorrhizal Genomics Consortium"/>
            <person name="Kohler A."/>
            <person name="Kuo A."/>
            <person name="Nagy L.G."/>
            <person name="Floudas D."/>
            <person name="Copeland A."/>
            <person name="Barry K.W."/>
            <person name="Cichocki N."/>
            <person name="Veneault-Fourrey C."/>
            <person name="LaButti K."/>
            <person name="Lindquist E.A."/>
            <person name="Lipzen A."/>
            <person name="Lundell T."/>
            <person name="Morin E."/>
            <person name="Murat C."/>
            <person name="Riley R."/>
            <person name="Ohm R."/>
            <person name="Sun H."/>
            <person name="Tunlid A."/>
            <person name="Henrissat B."/>
            <person name="Grigoriev I.V."/>
            <person name="Hibbett D.S."/>
            <person name="Martin F."/>
        </authorList>
    </citation>
    <scope>NUCLEOTIDE SEQUENCE [LARGE SCALE GENOMIC DNA]</scope>
    <source>
        <strain evidence="16 17">FD-325 SS-3</strain>
    </source>
</reference>
<dbReference type="Gene3D" id="1.10.630.10">
    <property type="entry name" value="Cytochrome P450"/>
    <property type="match status" value="1"/>
</dbReference>
<keyword evidence="12 15" id="KW-0472">Membrane</keyword>
<evidence type="ECO:0000256" key="4">
    <source>
        <dbReference type="ARBA" id="ARBA00010617"/>
    </source>
</evidence>
<gene>
    <name evidence="16" type="ORF">PLICRDRAFT_179772</name>
</gene>
<protein>
    <recommendedName>
        <fullName evidence="18">Cytochrome P450</fullName>
    </recommendedName>
</protein>
<keyword evidence="9 14" id="KW-0560">Oxidoreductase</keyword>
<evidence type="ECO:0000313" key="16">
    <source>
        <dbReference type="EMBL" id="KII84091.1"/>
    </source>
</evidence>
<evidence type="ECO:0000256" key="1">
    <source>
        <dbReference type="ARBA" id="ARBA00001971"/>
    </source>
</evidence>
<keyword evidence="5 13" id="KW-0349">Heme</keyword>
<dbReference type="InterPro" id="IPR002401">
    <property type="entry name" value="Cyt_P450_E_grp-I"/>
</dbReference>
<dbReference type="Proteomes" id="UP000053263">
    <property type="component" value="Unassembled WGS sequence"/>
</dbReference>
<evidence type="ECO:0000256" key="6">
    <source>
        <dbReference type="ARBA" id="ARBA00022692"/>
    </source>
</evidence>
<feature type="binding site" description="axial binding residue" evidence="13">
    <location>
        <position position="474"/>
    </location>
    <ligand>
        <name>heme</name>
        <dbReference type="ChEBI" id="CHEBI:30413"/>
    </ligand>
    <ligandPart>
        <name>Fe</name>
        <dbReference type="ChEBI" id="CHEBI:18248"/>
    </ligandPart>
</feature>
<evidence type="ECO:0008006" key="18">
    <source>
        <dbReference type="Google" id="ProtNLM"/>
    </source>
</evidence>
<evidence type="ECO:0000256" key="7">
    <source>
        <dbReference type="ARBA" id="ARBA00022723"/>
    </source>
</evidence>
<keyword evidence="17" id="KW-1185">Reference proteome</keyword>
<dbReference type="GO" id="GO:0016705">
    <property type="term" value="F:oxidoreductase activity, acting on paired donors, with incorporation or reduction of molecular oxygen"/>
    <property type="evidence" value="ECO:0007669"/>
    <property type="project" value="InterPro"/>
</dbReference>
<dbReference type="PRINTS" id="PR00385">
    <property type="entry name" value="P450"/>
</dbReference>
<dbReference type="Pfam" id="PF00067">
    <property type="entry name" value="p450"/>
    <property type="match status" value="1"/>
</dbReference>
<dbReference type="InterPro" id="IPR017972">
    <property type="entry name" value="Cyt_P450_CS"/>
</dbReference>
<evidence type="ECO:0000256" key="5">
    <source>
        <dbReference type="ARBA" id="ARBA00022617"/>
    </source>
</evidence>
<dbReference type="GO" id="GO:0020037">
    <property type="term" value="F:heme binding"/>
    <property type="evidence" value="ECO:0007669"/>
    <property type="project" value="InterPro"/>
</dbReference>
<keyword evidence="8 15" id="KW-1133">Transmembrane helix</keyword>
<keyword evidence="6 15" id="KW-0812">Transmembrane</keyword>
<dbReference type="OrthoDB" id="1470350at2759"/>
<evidence type="ECO:0000256" key="12">
    <source>
        <dbReference type="ARBA" id="ARBA00023136"/>
    </source>
</evidence>
<feature type="transmembrane region" description="Helical" evidence="15">
    <location>
        <begin position="6"/>
        <end position="24"/>
    </location>
</feature>
<evidence type="ECO:0000256" key="11">
    <source>
        <dbReference type="ARBA" id="ARBA00023033"/>
    </source>
</evidence>
<dbReference type="InterPro" id="IPR050121">
    <property type="entry name" value="Cytochrome_P450_monoxygenase"/>
</dbReference>
<evidence type="ECO:0000256" key="14">
    <source>
        <dbReference type="RuleBase" id="RU000461"/>
    </source>
</evidence>
<dbReference type="GO" id="GO:0016020">
    <property type="term" value="C:membrane"/>
    <property type="evidence" value="ECO:0007669"/>
    <property type="project" value="UniProtKB-SubCell"/>
</dbReference>
<dbReference type="PROSITE" id="PS00086">
    <property type="entry name" value="CYTOCHROME_P450"/>
    <property type="match status" value="1"/>
</dbReference>
<dbReference type="GO" id="GO:0004497">
    <property type="term" value="F:monooxygenase activity"/>
    <property type="evidence" value="ECO:0007669"/>
    <property type="project" value="UniProtKB-KW"/>
</dbReference>
<dbReference type="EMBL" id="KN832572">
    <property type="protein sequence ID" value="KII84091.1"/>
    <property type="molecule type" value="Genomic_DNA"/>
</dbReference>
<dbReference type="GO" id="GO:0005506">
    <property type="term" value="F:iron ion binding"/>
    <property type="evidence" value="ECO:0007669"/>
    <property type="project" value="InterPro"/>
</dbReference>